<accession>A0A2I2KTL4</accession>
<organism evidence="3 4">
    <name type="scientific">Frankia canadensis</name>
    <dbReference type="NCBI Taxonomy" id="1836972"/>
    <lineage>
        <taxon>Bacteria</taxon>
        <taxon>Bacillati</taxon>
        <taxon>Actinomycetota</taxon>
        <taxon>Actinomycetes</taxon>
        <taxon>Frankiales</taxon>
        <taxon>Frankiaceae</taxon>
        <taxon>Frankia</taxon>
    </lineage>
</organism>
<evidence type="ECO:0000313" key="3">
    <source>
        <dbReference type="EMBL" id="SNQ48996.1"/>
    </source>
</evidence>
<protein>
    <recommendedName>
        <fullName evidence="2">DUF58 domain-containing protein</fullName>
    </recommendedName>
</protein>
<evidence type="ECO:0000256" key="1">
    <source>
        <dbReference type="SAM" id="Phobius"/>
    </source>
</evidence>
<dbReference type="Proteomes" id="UP000234331">
    <property type="component" value="Unassembled WGS sequence"/>
</dbReference>
<dbReference type="PANTHER" id="PTHR34351">
    <property type="entry name" value="SLR1927 PROTEIN-RELATED"/>
    <property type="match status" value="1"/>
</dbReference>
<evidence type="ECO:0000313" key="4">
    <source>
        <dbReference type="Proteomes" id="UP000234331"/>
    </source>
</evidence>
<dbReference type="EMBL" id="FZMO01000222">
    <property type="protein sequence ID" value="SNQ48996.1"/>
    <property type="molecule type" value="Genomic_DNA"/>
</dbReference>
<keyword evidence="1" id="KW-0812">Transmembrane</keyword>
<keyword evidence="1" id="KW-0472">Membrane</keyword>
<feature type="transmembrane region" description="Helical" evidence="1">
    <location>
        <begin position="12"/>
        <end position="31"/>
    </location>
</feature>
<keyword evidence="1" id="KW-1133">Transmembrane helix</keyword>
<gene>
    <name evidence="3" type="ORF">FRACA_2990003</name>
</gene>
<name>A0A2I2KTL4_9ACTN</name>
<dbReference type="AlphaFoldDB" id="A0A2I2KTL4"/>
<dbReference type="InterPro" id="IPR002881">
    <property type="entry name" value="DUF58"/>
</dbReference>
<feature type="domain" description="DUF58" evidence="2">
    <location>
        <begin position="203"/>
        <end position="288"/>
    </location>
</feature>
<sequence length="442" mass="45479">MRDFVAALRGLTIRGRSFLAAGAACAVSALVLGEQDLLRIGLLIAGLPVLAAAVVSRTRYRLSCTRRLEPRRVTAGDRVSVRIQLENVSRSPSSVLLVEDTAGAGLGGGARFVLDRIEPGGRRDLSYALRATARGRYQIGPMAIRIGDPFGLCEVSRSFRSLDELIVAPAIERLPATRPRGSASLNADQRRVSGLVGVDETTTRPYRSGDDLRKVHWKTTARSGELMVRREEHPQTSAASILLDTRALAWPGGPGADAFEWAVSAVGAVGLHLVRGGYKVRLVTDRGPVTSIAGTTVGGLLDELSVLLPADVPSLQPALTALRRPAGGGDAGGMVVAVLGRAEAGLTSALIGLRGSGAPAVAILVDITTWGDAPPSAATDLAAARTALARAGWAVVIAQQGTSLATVWPRVAAMAGRAGAAGPAAAARATAGAGAEFGRGGG</sequence>
<dbReference type="PANTHER" id="PTHR34351:SF1">
    <property type="entry name" value="SLR1927 PROTEIN"/>
    <property type="match status" value="1"/>
</dbReference>
<evidence type="ECO:0000259" key="2">
    <source>
        <dbReference type="Pfam" id="PF01882"/>
    </source>
</evidence>
<dbReference type="Pfam" id="PF01882">
    <property type="entry name" value="DUF58"/>
    <property type="match status" value="1"/>
</dbReference>
<dbReference type="RefSeq" id="WP_101832567.1">
    <property type="nucleotide sequence ID" value="NZ_FZMO01000222.1"/>
</dbReference>
<feature type="transmembrane region" description="Helical" evidence="1">
    <location>
        <begin position="37"/>
        <end position="56"/>
    </location>
</feature>
<reference evidence="3 4" key="1">
    <citation type="submission" date="2017-06" db="EMBL/GenBank/DDBJ databases">
        <authorList>
            <person name="Kim H.J."/>
            <person name="Triplett B.A."/>
        </authorList>
    </citation>
    <scope>NUCLEOTIDE SEQUENCE [LARGE SCALE GENOMIC DNA]</scope>
    <source>
        <strain evidence="3">FRACA_ARgP5</strain>
    </source>
</reference>
<keyword evidence="4" id="KW-1185">Reference proteome</keyword>
<dbReference type="OrthoDB" id="9812729at2"/>
<proteinExistence type="predicted"/>